<evidence type="ECO:0000259" key="1">
    <source>
        <dbReference type="Pfam" id="PF13154"/>
    </source>
</evidence>
<feature type="domain" description="DUF3991" evidence="1">
    <location>
        <begin position="122"/>
        <end position="189"/>
    </location>
</feature>
<dbReference type="Pfam" id="PF13154">
    <property type="entry name" value="DUF3991"/>
    <property type="match status" value="1"/>
</dbReference>
<dbReference type="Proteomes" id="UP000032483">
    <property type="component" value="Unassembled WGS sequence"/>
</dbReference>
<dbReference type="Gene3D" id="3.40.1360.10">
    <property type="match status" value="1"/>
</dbReference>
<dbReference type="EMBL" id="JXXK01000040">
    <property type="protein sequence ID" value="KJF38509.1"/>
    <property type="molecule type" value="Genomic_DNA"/>
</dbReference>
<accession>A0A0D8IVI7</accession>
<dbReference type="SUPFAM" id="SSF57783">
    <property type="entry name" value="Zinc beta-ribbon"/>
    <property type="match status" value="1"/>
</dbReference>
<keyword evidence="3" id="KW-1185">Reference proteome</keyword>
<comment type="caution">
    <text evidence="2">The sequence shown here is derived from an EMBL/GenBank/DDBJ whole genome shotgun (WGS) entry which is preliminary data.</text>
</comment>
<dbReference type="CDD" id="cd00188">
    <property type="entry name" value="TOPRIM"/>
    <property type="match status" value="1"/>
</dbReference>
<proteinExistence type="predicted"/>
<dbReference type="Pfam" id="PF13155">
    <property type="entry name" value="Toprim_2"/>
    <property type="match status" value="1"/>
</dbReference>
<dbReference type="AlphaFoldDB" id="A0A0D8IVI7"/>
<protein>
    <recommendedName>
        <fullName evidence="1">DUF3991 domain-containing protein</fullName>
    </recommendedName>
</protein>
<evidence type="ECO:0000313" key="3">
    <source>
        <dbReference type="Proteomes" id="UP000032483"/>
    </source>
</evidence>
<sequence>MERVKPYVTEEQVRAAKEVNTLAFLLRHQPERFKRVGRTEYAHCGHDSLKVSVNGKWNWHSRGVGGTTAVQYLIKVEGYDFVRAVQIVCADAPFLSSPPVTEEKNSGFALPPRGDNFKAYQYLAGRGVCDEVLAFCFHTGRVYGTNRRTAEREYTNCVFVGFDESGNPVHAGLRGTQGFFRGNVTGSDKRHPFCIPAEKEGASTLALYESPIDAMSDASLRIRRGAAWREQHYLSLDGLSMLPIETFLKSHPGVTHLRICTDNDKAGREHAARLEEEYAARGYLVESCIPHGVKDYNELLQKELSRERGTER</sequence>
<reference evidence="2" key="1">
    <citation type="submission" date="2015-02" db="EMBL/GenBank/DDBJ databases">
        <title>A novel member of the family Ruminococcaceae isolated from human feces.</title>
        <authorList>
            <person name="Shkoporov A.N."/>
            <person name="Chaplin A.V."/>
            <person name="Motuzova O.V."/>
            <person name="Kafarskaia L.I."/>
            <person name="Khokhlova E.V."/>
            <person name="Efimov B.A."/>
        </authorList>
    </citation>
    <scope>NUCLEOTIDE SEQUENCE [LARGE SCALE GENOMIC DNA]</scope>
    <source>
        <strain evidence="2">585-1</strain>
    </source>
</reference>
<organism evidence="2 3">
    <name type="scientific">Ruthenibacterium lactatiformans</name>
    <dbReference type="NCBI Taxonomy" id="1550024"/>
    <lineage>
        <taxon>Bacteria</taxon>
        <taxon>Bacillati</taxon>
        <taxon>Bacillota</taxon>
        <taxon>Clostridia</taxon>
        <taxon>Eubacteriales</taxon>
        <taxon>Oscillospiraceae</taxon>
        <taxon>Ruthenibacterium</taxon>
    </lineage>
</organism>
<dbReference type="InterPro" id="IPR025054">
    <property type="entry name" value="DUF3991"/>
</dbReference>
<gene>
    <name evidence="2" type="ORF">TQ39_17785</name>
</gene>
<name>A0A0D8IVI7_9FIRM</name>
<evidence type="ECO:0000313" key="2">
    <source>
        <dbReference type="EMBL" id="KJF38509.1"/>
    </source>
</evidence>